<keyword evidence="3" id="KW-1185">Reference proteome</keyword>
<dbReference type="InterPro" id="IPR021463">
    <property type="entry name" value="Methyltransf_34"/>
</dbReference>
<dbReference type="EMBL" id="BOPL01000007">
    <property type="protein sequence ID" value="GIK04623.1"/>
    <property type="molecule type" value="Genomic_DNA"/>
</dbReference>
<organism evidence="2 3">
    <name type="scientific">Aspergillus viridinutans</name>
    <dbReference type="NCBI Taxonomy" id="75553"/>
    <lineage>
        <taxon>Eukaryota</taxon>
        <taxon>Fungi</taxon>
        <taxon>Dikarya</taxon>
        <taxon>Ascomycota</taxon>
        <taxon>Pezizomycotina</taxon>
        <taxon>Eurotiomycetes</taxon>
        <taxon>Eurotiomycetidae</taxon>
        <taxon>Eurotiales</taxon>
        <taxon>Aspergillaceae</taxon>
        <taxon>Aspergillus</taxon>
        <taxon>Aspergillus subgen. Fumigati</taxon>
    </lineage>
</organism>
<evidence type="ECO:0008006" key="4">
    <source>
        <dbReference type="Google" id="ProtNLM"/>
    </source>
</evidence>
<dbReference type="RefSeq" id="XP_043127809.1">
    <property type="nucleotide sequence ID" value="XM_043271874.1"/>
</dbReference>
<comment type="caution">
    <text evidence="2">The sequence shown here is derived from an EMBL/GenBank/DDBJ whole genome shotgun (WGS) entry which is preliminary data.</text>
</comment>
<feature type="region of interest" description="Disordered" evidence="1">
    <location>
        <begin position="254"/>
        <end position="281"/>
    </location>
</feature>
<dbReference type="AlphaFoldDB" id="A0A9P3C1S3"/>
<feature type="region of interest" description="Disordered" evidence="1">
    <location>
        <begin position="1"/>
        <end position="85"/>
    </location>
</feature>
<proteinExistence type="predicted"/>
<evidence type="ECO:0000313" key="2">
    <source>
        <dbReference type="EMBL" id="GIK04623.1"/>
    </source>
</evidence>
<protein>
    <recommendedName>
        <fullName evidence="4">25S rRNA (Uridine(2843)-N(3))-methyltransferase</fullName>
    </recommendedName>
</protein>
<dbReference type="GeneID" id="66936688"/>
<feature type="compositionally biased region" description="Polar residues" evidence="1">
    <location>
        <begin position="13"/>
        <end position="28"/>
    </location>
</feature>
<feature type="compositionally biased region" description="Polar residues" evidence="1">
    <location>
        <begin position="266"/>
        <end position="281"/>
    </location>
</feature>
<dbReference type="OrthoDB" id="6419443at2759"/>
<gene>
    <name evidence="2" type="ORF">Aspvir_008706</name>
</gene>
<name>A0A9P3C1S3_ASPVI</name>
<accession>A0A9P3C1S3</accession>
<feature type="compositionally biased region" description="Basic and acidic residues" evidence="1">
    <location>
        <begin position="113"/>
        <end position="122"/>
    </location>
</feature>
<dbReference type="Proteomes" id="UP000710440">
    <property type="component" value="Unassembled WGS sequence"/>
</dbReference>
<evidence type="ECO:0000313" key="3">
    <source>
        <dbReference type="Proteomes" id="UP000710440"/>
    </source>
</evidence>
<feature type="region of interest" description="Disordered" evidence="1">
    <location>
        <begin position="111"/>
        <end position="148"/>
    </location>
</feature>
<reference evidence="2 3" key="1">
    <citation type="submission" date="2021-02" db="EMBL/GenBank/DDBJ databases">
        <title>Pan-genome distribution and transcriptional activeness of fungal secondary metabolism genes in Aspergillus section Fumigati.</title>
        <authorList>
            <person name="Takahashi H."/>
            <person name="Umemura M."/>
            <person name="Ninomiya A."/>
            <person name="Kusuya Y."/>
            <person name="Urayama S."/>
            <person name="Shimizu M."/>
            <person name="Watanabe A."/>
            <person name="Kamei K."/>
            <person name="Yaguchi T."/>
            <person name="Hagiwara D."/>
        </authorList>
    </citation>
    <scope>NUCLEOTIDE SEQUENCE [LARGE SCALE GENOMIC DNA]</scope>
    <source>
        <strain evidence="2 3">IFM 47045</strain>
    </source>
</reference>
<dbReference type="Pfam" id="PF11312">
    <property type="entry name" value="Methyltransf_34"/>
    <property type="match status" value="1"/>
</dbReference>
<sequence length="495" mass="54283">MAGRIPGQKFITKASQQNETQQPNQKPKSATIFKDMGPPRSGASKKSASKNPPGRDSRKEKKRPQQSKQETAPSRHDQTGQDGNQIDLSATIPLTLQQLLLNVFKTALLPSDGPHDHDHQNEYRAQTPRAETDSESQAQTTAPAGKEELDIKSLVQTIKSHLYNRDFDSAFADADEDLLRAYALRWSASRALGYAGIFKSVLRTLLCGSNGAQIRAQAKETNHIVCIGGGAGAEIMALATAWRDMMDETALSDSVGTVSLEDESGGQCQNQDKVTTPTSSPRPGLAVTAVDIADWSSVVDRLARTIRSPAVLGTKSHPAPLQSERADSFVVRFERADVLSLAEEGLRKILHLDDAAAPARTVLVTLMFTLNELFSTSMARTTEFLLRATDLLAAGTVFLVVDSPGSYSTLKLGKSAKKDAEADGASAALQERRYPMKFLLDHTLLSVAAGKWEKIYEQDSRWWRRDAARLRYYVGEGAGLEDMRFQIHVYRRLAD</sequence>
<evidence type="ECO:0000256" key="1">
    <source>
        <dbReference type="SAM" id="MobiDB-lite"/>
    </source>
</evidence>